<dbReference type="EMBL" id="LGYO01000027">
    <property type="protein sequence ID" value="KNZ41585.1"/>
    <property type="molecule type" value="Genomic_DNA"/>
</dbReference>
<accession>A0A0L6U1A5</accession>
<evidence type="ECO:0000313" key="1">
    <source>
        <dbReference type="EMBL" id="KNZ41585.1"/>
    </source>
</evidence>
<name>A0A0L6U1A5_9FIRM</name>
<dbReference type="InterPro" id="IPR023214">
    <property type="entry name" value="HAD_sf"/>
</dbReference>
<organism evidence="1 2">
    <name type="scientific">Acetobacterium bakii</name>
    <dbReference type="NCBI Taxonomy" id="52689"/>
    <lineage>
        <taxon>Bacteria</taxon>
        <taxon>Bacillati</taxon>
        <taxon>Bacillota</taxon>
        <taxon>Clostridia</taxon>
        <taxon>Eubacteriales</taxon>
        <taxon>Eubacteriaceae</taxon>
        <taxon>Acetobacterium</taxon>
    </lineage>
</organism>
<reference evidence="2" key="1">
    <citation type="submission" date="2015-07" db="EMBL/GenBank/DDBJ databases">
        <title>Draft genome sequence of Acetobacterium bakii DSM 8293, a potential psychrophilic chemical producer through syngas fermentation.</title>
        <authorList>
            <person name="Song Y."/>
            <person name="Hwang S."/>
            <person name="Cho B.-K."/>
        </authorList>
    </citation>
    <scope>NUCLEOTIDE SEQUENCE [LARGE SCALE GENOMIC DNA]</scope>
    <source>
        <strain evidence="2">DSM 8239</strain>
    </source>
</reference>
<sequence length="156" mass="17025">MIILDIPGYETIQVKSVTFDFNGTLAADGILVPGVSERLVKLANLANIYILTANTFGTAGDQCRDLPVKMEIFSNANISEKKMNFVEKIGPETTIAIGNGRNDRLMFEKSALSIIVMGKEGCYIKSMLTADIIVNNPIDAIDLLLKSDRIVATLRT</sequence>
<protein>
    <submittedName>
        <fullName evidence="1">ATPase P</fullName>
    </submittedName>
</protein>
<evidence type="ECO:0000313" key="2">
    <source>
        <dbReference type="Proteomes" id="UP000036873"/>
    </source>
</evidence>
<dbReference type="OrthoDB" id="159409at2"/>
<proteinExistence type="predicted"/>
<keyword evidence="2" id="KW-1185">Reference proteome</keyword>
<dbReference type="InterPro" id="IPR036412">
    <property type="entry name" value="HAD-like_sf"/>
</dbReference>
<dbReference type="AlphaFoldDB" id="A0A0L6U1A5"/>
<dbReference type="Proteomes" id="UP000036873">
    <property type="component" value="Unassembled WGS sequence"/>
</dbReference>
<dbReference type="STRING" id="52689.AKG39_11410"/>
<comment type="caution">
    <text evidence="1">The sequence shown here is derived from an EMBL/GenBank/DDBJ whole genome shotgun (WGS) entry which is preliminary data.</text>
</comment>
<dbReference type="Gene3D" id="3.40.50.1000">
    <property type="entry name" value="HAD superfamily/HAD-like"/>
    <property type="match status" value="1"/>
</dbReference>
<dbReference type="RefSeq" id="WP_050740525.1">
    <property type="nucleotide sequence ID" value="NZ_LGYO01000027.1"/>
</dbReference>
<dbReference type="SUPFAM" id="SSF56784">
    <property type="entry name" value="HAD-like"/>
    <property type="match status" value="1"/>
</dbReference>
<gene>
    <name evidence="1" type="ORF">AKG39_11410</name>
</gene>